<sequence length="148" mass="16509">MDPEESQTRIIGDLQELFKISVHRDQAYELQIPNGDLAPEAGDPQLDPEAQLEREVHPKRSQGVASRMTTTSMITYFPTVADDEESDAESVKGPRRHREKEKESVGGLTTALMHEDDPSSELLVENGRKASYCELEKFLTSPLPLATT</sequence>
<reference evidence="2 3" key="1">
    <citation type="submission" date="2024-05" db="EMBL/GenBank/DDBJ databases">
        <title>A draft genome resource for the thread blight pathogen Marasmius tenuissimus strain MS-2.</title>
        <authorList>
            <person name="Yulfo-Soto G.E."/>
            <person name="Baruah I.K."/>
            <person name="Amoako-Attah I."/>
            <person name="Bukari Y."/>
            <person name="Meinhardt L.W."/>
            <person name="Bailey B.A."/>
            <person name="Cohen S.P."/>
        </authorList>
    </citation>
    <scope>NUCLEOTIDE SEQUENCE [LARGE SCALE GENOMIC DNA]</scope>
    <source>
        <strain evidence="2 3">MS-2</strain>
    </source>
</reference>
<name>A0ABR3AEA9_9AGAR</name>
<feature type="region of interest" description="Disordered" evidence="1">
    <location>
        <begin position="34"/>
        <end position="119"/>
    </location>
</feature>
<feature type="compositionally biased region" description="Polar residues" evidence="1">
    <location>
        <begin position="63"/>
        <end position="74"/>
    </location>
</feature>
<dbReference type="EMBL" id="JBBXMP010000003">
    <property type="protein sequence ID" value="KAL0071674.1"/>
    <property type="molecule type" value="Genomic_DNA"/>
</dbReference>
<protein>
    <submittedName>
        <fullName evidence="2">Uncharacterized protein</fullName>
    </submittedName>
</protein>
<gene>
    <name evidence="2" type="ORF">AAF712_001531</name>
</gene>
<evidence type="ECO:0000256" key="1">
    <source>
        <dbReference type="SAM" id="MobiDB-lite"/>
    </source>
</evidence>
<proteinExistence type="predicted"/>
<accession>A0ABR3AEA9</accession>
<comment type="caution">
    <text evidence="2">The sequence shown here is derived from an EMBL/GenBank/DDBJ whole genome shotgun (WGS) entry which is preliminary data.</text>
</comment>
<evidence type="ECO:0000313" key="3">
    <source>
        <dbReference type="Proteomes" id="UP001437256"/>
    </source>
</evidence>
<keyword evidence="3" id="KW-1185">Reference proteome</keyword>
<evidence type="ECO:0000313" key="2">
    <source>
        <dbReference type="EMBL" id="KAL0071674.1"/>
    </source>
</evidence>
<dbReference type="Proteomes" id="UP001437256">
    <property type="component" value="Unassembled WGS sequence"/>
</dbReference>
<organism evidence="2 3">
    <name type="scientific">Marasmius tenuissimus</name>
    <dbReference type="NCBI Taxonomy" id="585030"/>
    <lineage>
        <taxon>Eukaryota</taxon>
        <taxon>Fungi</taxon>
        <taxon>Dikarya</taxon>
        <taxon>Basidiomycota</taxon>
        <taxon>Agaricomycotina</taxon>
        <taxon>Agaricomycetes</taxon>
        <taxon>Agaricomycetidae</taxon>
        <taxon>Agaricales</taxon>
        <taxon>Marasmiineae</taxon>
        <taxon>Marasmiaceae</taxon>
        <taxon>Marasmius</taxon>
    </lineage>
</organism>